<evidence type="ECO:0000313" key="1">
    <source>
        <dbReference type="EMBL" id="JAE36701.1"/>
    </source>
</evidence>
<proteinExistence type="predicted"/>
<dbReference type="AlphaFoldDB" id="A0A0A9HP95"/>
<reference evidence="1" key="1">
    <citation type="submission" date="2014-09" db="EMBL/GenBank/DDBJ databases">
        <authorList>
            <person name="Magalhaes I.L.F."/>
            <person name="Oliveira U."/>
            <person name="Santos F.R."/>
            <person name="Vidigal T.H.D.A."/>
            <person name="Brescovit A.D."/>
            <person name="Santos A.J."/>
        </authorList>
    </citation>
    <scope>NUCLEOTIDE SEQUENCE</scope>
    <source>
        <tissue evidence="1">Shoot tissue taken approximately 20 cm above the soil surface</tissue>
    </source>
</reference>
<dbReference type="EMBL" id="GBRH01161195">
    <property type="protein sequence ID" value="JAE36701.1"/>
    <property type="molecule type" value="Transcribed_RNA"/>
</dbReference>
<reference evidence="1" key="2">
    <citation type="journal article" date="2015" name="Data Brief">
        <title>Shoot transcriptome of the giant reed, Arundo donax.</title>
        <authorList>
            <person name="Barrero R.A."/>
            <person name="Guerrero F.D."/>
            <person name="Moolhuijzen P."/>
            <person name="Goolsby J.A."/>
            <person name="Tidwell J."/>
            <person name="Bellgard S.E."/>
            <person name="Bellgard M.I."/>
        </authorList>
    </citation>
    <scope>NUCLEOTIDE SEQUENCE</scope>
    <source>
        <tissue evidence="1">Shoot tissue taken approximately 20 cm above the soil surface</tissue>
    </source>
</reference>
<protein>
    <submittedName>
        <fullName evidence="1">Uncharacterized protein</fullName>
    </submittedName>
</protein>
<accession>A0A0A9HP95</accession>
<sequence>MYPFRLQQCNMMYPSSRIIEITIKVSLEALDELTKKLH</sequence>
<name>A0A0A9HP95_ARUDO</name>
<organism evidence="1">
    <name type="scientific">Arundo donax</name>
    <name type="common">Giant reed</name>
    <name type="synonym">Donax arundinaceus</name>
    <dbReference type="NCBI Taxonomy" id="35708"/>
    <lineage>
        <taxon>Eukaryota</taxon>
        <taxon>Viridiplantae</taxon>
        <taxon>Streptophyta</taxon>
        <taxon>Embryophyta</taxon>
        <taxon>Tracheophyta</taxon>
        <taxon>Spermatophyta</taxon>
        <taxon>Magnoliopsida</taxon>
        <taxon>Liliopsida</taxon>
        <taxon>Poales</taxon>
        <taxon>Poaceae</taxon>
        <taxon>PACMAD clade</taxon>
        <taxon>Arundinoideae</taxon>
        <taxon>Arundineae</taxon>
        <taxon>Arundo</taxon>
    </lineage>
</organism>